<name>A0A0F0KNC6_9MICO</name>
<dbReference type="PRINTS" id="PR00036">
    <property type="entry name" value="HTHLACI"/>
</dbReference>
<accession>A0A0F0KNC6</accession>
<evidence type="ECO:0000313" key="6">
    <source>
        <dbReference type="Proteomes" id="UP000033448"/>
    </source>
</evidence>
<dbReference type="InterPro" id="IPR046335">
    <property type="entry name" value="LacI/GalR-like_sensor"/>
</dbReference>
<keyword evidence="1" id="KW-0805">Transcription regulation</keyword>
<dbReference type="AlphaFoldDB" id="A0A0F0KNC6"/>
<dbReference type="SMART" id="SM00354">
    <property type="entry name" value="HTH_LACI"/>
    <property type="match status" value="1"/>
</dbReference>
<protein>
    <submittedName>
        <fullName evidence="5">Catabolite control protein A</fullName>
    </submittedName>
</protein>
<evidence type="ECO:0000256" key="1">
    <source>
        <dbReference type="ARBA" id="ARBA00023015"/>
    </source>
</evidence>
<dbReference type="CDD" id="cd01392">
    <property type="entry name" value="HTH_LacI"/>
    <property type="match status" value="1"/>
</dbReference>
<dbReference type="GO" id="GO:0003700">
    <property type="term" value="F:DNA-binding transcription factor activity"/>
    <property type="evidence" value="ECO:0007669"/>
    <property type="project" value="TreeGrafter"/>
</dbReference>
<dbReference type="InterPro" id="IPR028082">
    <property type="entry name" value="Peripla_BP_I"/>
</dbReference>
<dbReference type="PROSITE" id="PS50932">
    <property type="entry name" value="HTH_LACI_2"/>
    <property type="match status" value="1"/>
</dbReference>
<dbReference type="Proteomes" id="UP000033448">
    <property type="component" value="Unassembled WGS sequence"/>
</dbReference>
<dbReference type="CDD" id="cd06267">
    <property type="entry name" value="PBP1_LacI_sugar_binding-like"/>
    <property type="match status" value="1"/>
</dbReference>
<comment type="caution">
    <text evidence="5">The sequence shown here is derived from an EMBL/GenBank/DDBJ whole genome shotgun (WGS) entry which is preliminary data.</text>
</comment>
<dbReference type="InterPro" id="IPR010982">
    <property type="entry name" value="Lambda_DNA-bd_dom_sf"/>
</dbReference>
<dbReference type="GO" id="GO:0000976">
    <property type="term" value="F:transcription cis-regulatory region binding"/>
    <property type="evidence" value="ECO:0007669"/>
    <property type="project" value="TreeGrafter"/>
</dbReference>
<sequence length="379" mass="40273">MFLLIVEFQHRVDNLLPTTANVPSAYSDTRILRMSNDIDNVFARYVGAMSRRITIHDVAHAAGVSVATVSKAINGRDGVSPTTLEHVQEVVARLGYESSLVATSMRRRRTDVIGVLVAEFEPFAVQLLQGVSAALQGTRFDVLAYAGSVSAGEHLGWERRSLSRLGGTLIDGAIVVTPTTMPSDATVPLVAIDPQAEPDGTASVSVHNAEGAYAATTHLISLGHRRIAHLRGRTDLESAHQREDGYRRALDTAGIPFDPALVVDGGYRTASTTGGAHALLDLAAPPTAVFAANDQSAIEMIRVAAARGLSVPQDLSVVGFDDVPEAAAHIPQLTTVRQPLTEMGAEAVRLLLAMLDGAPREHVRLPAELIVRASTATPR</sequence>
<keyword evidence="3" id="KW-0804">Transcription</keyword>
<dbReference type="Pfam" id="PF13377">
    <property type="entry name" value="Peripla_BP_3"/>
    <property type="match status" value="1"/>
</dbReference>
<reference evidence="5 6" key="1">
    <citation type="submission" date="2015-02" db="EMBL/GenBank/DDBJ databases">
        <title>Draft genome sequences of ten Microbacterium spp. with emphasis on heavy metal contaminated environments.</title>
        <authorList>
            <person name="Corretto E."/>
        </authorList>
    </citation>
    <scope>NUCLEOTIDE SEQUENCE [LARGE SCALE GENOMIC DNA]</scope>
    <source>
        <strain evidence="5 6">DSM 23848</strain>
    </source>
</reference>
<gene>
    <name evidence="5" type="primary">ccpA_9</name>
    <name evidence="5" type="ORF">RL72_02266</name>
</gene>
<evidence type="ECO:0000313" key="5">
    <source>
        <dbReference type="EMBL" id="KJL21959.1"/>
    </source>
</evidence>
<keyword evidence="6" id="KW-1185">Reference proteome</keyword>
<dbReference type="PATRIC" id="fig|582680.7.peg.2314"/>
<dbReference type="EMBL" id="JYIT01000079">
    <property type="protein sequence ID" value="KJL21959.1"/>
    <property type="molecule type" value="Genomic_DNA"/>
</dbReference>
<organism evidence="5 6">
    <name type="scientific">Microbacterium azadirachtae</name>
    <dbReference type="NCBI Taxonomy" id="582680"/>
    <lineage>
        <taxon>Bacteria</taxon>
        <taxon>Bacillati</taxon>
        <taxon>Actinomycetota</taxon>
        <taxon>Actinomycetes</taxon>
        <taxon>Micrococcales</taxon>
        <taxon>Microbacteriaceae</taxon>
        <taxon>Microbacterium</taxon>
    </lineage>
</organism>
<dbReference type="Gene3D" id="3.40.50.2300">
    <property type="match status" value="2"/>
</dbReference>
<dbReference type="Gene3D" id="1.10.260.40">
    <property type="entry name" value="lambda repressor-like DNA-binding domains"/>
    <property type="match status" value="1"/>
</dbReference>
<keyword evidence="2" id="KW-0238">DNA-binding</keyword>
<evidence type="ECO:0000256" key="2">
    <source>
        <dbReference type="ARBA" id="ARBA00023125"/>
    </source>
</evidence>
<dbReference type="PANTHER" id="PTHR30146:SF153">
    <property type="entry name" value="LACTOSE OPERON REPRESSOR"/>
    <property type="match status" value="1"/>
</dbReference>
<dbReference type="PROSITE" id="PS00356">
    <property type="entry name" value="HTH_LACI_1"/>
    <property type="match status" value="1"/>
</dbReference>
<feature type="domain" description="HTH lacI-type" evidence="4">
    <location>
        <begin position="53"/>
        <end position="107"/>
    </location>
</feature>
<dbReference type="SUPFAM" id="SSF47413">
    <property type="entry name" value="lambda repressor-like DNA-binding domains"/>
    <property type="match status" value="1"/>
</dbReference>
<proteinExistence type="predicted"/>
<dbReference type="PANTHER" id="PTHR30146">
    <property type="entry name" value="LACI-RELATED TRANSCRIPTIONAL REPRESSOR"/>
    <property type="match status" value="1"/>
</dbReference>
<evidence type="ECO:0000259" key="4">
    <source>
        <dbReference type="PROSITE" id="PS50932"/>
    </source>
</evidence>
<dbReference type="InterPro" id="IPR000843">
    <property type="entry name" value="HTH_LacI"/>
</dbReference>
<dbReference type="Pfam" id="PF00356">
    <property type="entry name" value="LacI"/>
    <property type="match status" value="1"/>
</dbReference>
<evidence type="ECO:0000256" key="3">
    <source>
        <dbReference type="ARBA" id="ARBA00023163"/>
    </source>
</evidence>
<dbReference type="SUPFAM" id="SSF53822">
    <property type="entry name" value="Periplasmic binding protein-like I"/>
    <property type="match status" value="1"/>
</dbReference>